<dbReference type="OrthoDB" id="346004at2"/>
<evidence type="ECO:0000313" key="8">
    <source>
        <dbReference type="EMBL" id="SFF88563.1"/>
    </source>
</evidence>
<evidence type="ECO:0000313" key="9">
    <source>
        <dbReference type="Proteomes" id="UP000198724"/>
    </source>
</evidence>
<comment type="similarity">
    <text evidence="2">Belongs to the DoxX family.</text>
</comment>
<dbReference type="InterPro" id="IPR032808">
    <property type="entry name" value="DoxX"/>
</dbReference>
<accession>A0A1I2MAR1</accession>
<evidence type="ECO:0000256" key="7">
    <source>
        <dbReference type="SAM" id="Phobius"/>
    </source>
</evidence>
<name>A0A1I2MAR1_9BACT</name>
<keyword evidence="3" id="KW-1003">Cell membrane</keyword>
<organism evidence="8 9">
    <name type="scientific">Pontibacter chinhatensis</name>
    <dbReference type="NCBI Taxonomy" id="1436961"/>
    <lineage>
        <taxon>Bacteria</taxon>
        <taxon>Pseudomonadati</taxon>
        <taxon>Bacteroidota</taxon>
        <taxon>Cytophagia</taxon>
        <taxon>Cytophagales</taxon>
        <taxon>Hymenobacteraceae</taxon>
        <taxon>Pontibacter</taxon>
    </lineage>
</organism>
<evidence type="ECO:0000256" key="3">
    <source>
        <dbReference type="ARBA" id="ARBA00022475"/>
    </source>
</evidence>
<evidence type="ECO:0000256" key="6">
    <source>
        <dbReference type="ARBA" id="ARBA00023136"/>
    </source>
</evidence>
<dbReference type="PANTHER" id="PTHR33452">
    <property type="entry name" value="OXIDOREDUCTASE CATD-RELATED"/>
    <property type="match status" value="1"/>
</dbReference>
<evidence type="ECO:0000256" key="2">
    <source>
        <dbReference type="ARBA" id="ARBA00006679"/>
    </source>
</evidence>
<keyword evidence="4 7" id="KW-0812">Transmembrane</keyword>
<dbReference type="AlphaFoldDB" id="A0A1I2MAR1"/>
<feature type="transmembrane region" description="Helical" evidence="7">
    <location>
        <begin position="88"/>
        <end position="108"/>
    </location>
</feature>
<dbReference type="Pfam" id="PF07681">
    <property type="entry name" value="DoxX"/>
    <property type="match status" value="1"/>
</dbReference>
<dbReference type="Proteomes" id="UP000198724">
    <property type="component" value="Unassembled WGS sequence"/>
</dbReference>
<protein>
    <submittedName>
        <fullName evidence="8">Putative oxidoreductase</fullName>
    </submittedName>
</protein>
<dbReference type="RefSeq" id="WP_092098213.1">
    <property type="nucleotide sequence ID" value="NZ_FOOT01000001.1"/>
</dbReference>
<gene>
    <name evidence="8" type="ORF">SAMN05421739_101244</name>
</gene>
<keyword evidence="6 7" id="KW-0472">Membrane</keyword>
<dbReference type="InterPro" id="IPR051907">
    <property type="entry name" value="DoxX-like_oxidoreductase"/>
</dbReference>
<keyword evidence="5 7" id="KW-1133">Transmembrane helix</keyword>
<evidence type="ECO:0000256" key="1">
    <source>
        <dbReference type="ARBA" id="ARBA00004651"/>
    </source>
</evidence>
<reference evidence="9" key="1">
    <citation type="submission" date="2016-10" db="EMBL/GenBank/DDBJ databases">
        <authorList>
            <person name="Varghese N."/>
            <person name="Submissions S."/>
        </authorList>
    </citation>
    <scope>NUCLEOTIDE SEQUENCE [LARGE SCALE GENOMIC DNA]</scope>
    <source>
        <strain evidence="9">LP51</strain>
    </source>
</reference>
<dbReference type="STRING" id="1436961.SAMN05421739_101244"/>
<feature type="transmembrane region" description="Helical" evidence="7">
    <location>
        <begin position="120"/>
        <end position="143"/>
    </location>
</feature>
<proteinExistence type="inferred from homology"/>
<dbReference type="PANTHER" id="PTHR33452:SF1">
    <property type="entry name" value="INNER MEMBRANE PROTEIN YPHA-RELATED"/>
    <property type="match status" value="1"/>
</dbReference>
<comment type="subcellular location">
    <subcellularLocation>
        <location evidence="1">Cell membrane</location>
        <topology evidence="1">Multi-pass membrane protein</topology>
    </subcellularLocation>
</comment>
<evidence type="ECO:0000256" key="4">
    <source>
        <dbReference type="ARBA" id="ARBA00022692"/>
    </source>
</evidence>
<dbReference type="EMBL" id="FOOT01000001">
    <property type="protein sequence ID" value="SFF88563.1"/>
    <property type="molecule type" value="Genomic_DNA"/>
</dbReference>
<evidence type="ECO:0000256" key="5">
    <source>
        <dbReference type="ARBA" id="ARBA00022989"/>
    </source>
</evidence>
<dbReference type="GO" id="GO:0005886">
    <property type="term" value="C:plasma membrane"/>
    <property type="evidence" value="ECO:0007669"/>
    <property type="project" value="UniProtKB-SubCell"/>
</dbReference>
<feature type="transmembrane region" description="Helical" evidence="7">
    <location>
        <begin position="61"/>
        <end position="81"/>
    </location>
</feature>
<keyword evidence="9" id="KW-1185">Reference proteome</keyword>
<sequence length="154" mass="17048">MAFFKDRILATHDTWSLTILRIFLGLIMWPHGAQKLLGWFGGAGPAAFMQSFEKVSGLPGWLGWFVIIIEAVGAICLILGFWVRLWGLAFIGLFVGIILAIHLPYGFFMNWGGNQAGEGYEYHLLVIGMAWALAVGGAGKLSIDQTMANQERRF</sequence>